<protein>
    <submittedName>
        <fullName evidence="1">Uncharacterized protein</fullName>
    </submittedName>
</protein>
<name>A0AAV7L8X9_PLEWA</name>
<evidence type="ECO:0000313" key="2">
    <source>
        <dbReference type="Proteomes" id="UP001066276"/>
    </source>
</evidence>
<dbReference type="Proteomes" id="UP001066276">
    <property type="component" value="Chromosome 11"/>
</dbReference>
<sequence length="92" mass="9919">MHFLHSLEEEGGGGWMTQRPGPGQDILRRFSSAASSVLDPLLGHKPTTGMRTIGAAGAAAGYLRGSICIAALVTTMTDWTPFCYVYSHLFYL</sequence>
<organism evidence="1 2">
    <name type="scientific">Pleurodeles waltl</name>
    <name type="common">Iberian ribbed newt</name>
    <dbReference type="NCBI Taxonomy" id="8319"/>
    <lineage>
        <taxon>Eukaryota</taxon>
        <taxon>Metazoa</taxon>
        <taxon>Chordata</taxon>
        <taxon>Craniata</taxon>
        <taxon>Vertebrata</taxon>
        <taxon>Euteleostomi</taxon>
        <taxon>Amphibia</taxon>
        <taxon>Batrachia</taxon>
        <taxon>Caudata</taxon>
        <taxon>Salamandroidea</taxon>
        <taxon>Salamandridae</taxon>
        <taxon>Pleurodelinae</taxon>
        <taxon>Pleurodeles</taxon>
    </lineage>
</organism>
<dbReference type="AlphaFoldDB" id="A0AAV7L8X9"/>
<dbReference type="EMBL" id="JANPWB010000015">
    <property type="protein sequence ID" value="KAJ1087987.1"/>
    <property type="molecule type" value="Genomic_DNA"/>
</dbReference>
<comment type="caution">
    <text evidence="1">The sequence shown here is derived from an EMBL/GenBank/DDBJ whole genome shotgun (WGS) entry which is preliminary data.</text>
</comment>
<reference evidence="1" key="1">
    <citation type="journal article" date="2022" name="bioRxiv">
        <title>Sequencing and chromosome-scale assembly of the giantPleurodeles waltlgenome.</title>
        <authorList>
            <person name="Brown T."/>
            <person name="Elewa A."/>
            <person name="Iarovenko S."/>
            <person name="Subramanian E."/>
            <person name="Araus A.J."/>
            <person name="Petzold A."/>
            <person name="Susuki M."/>
            <person name="Suzuki K.-i.T."/>
            <person name="Hayashi T."/>
            <person name="Toyoda A."/>
            <person name="Oliveira C."/>
            <person name="Osipova E."/>
            <person name="Leigh N.D."/>
            <person name="Simon A."/>
            <person name="Yun M.H."/>
        </authorList>
    </citation>
    <scope>NUCLEOTIDE SEQUENCE</scope>
    <source>
        <strain evidence="1">20211129_DDA</strain>
        <tissue evidence="1">Liver</tissue>
    </source>
</reference>
<accession>A0AAV7L8X9</accession>
<keyword evidence="2" id="KW-1185">Reference proteome</keyword>
<gene>
    <name evidence="1" type="ORF">NDU88_001146</name>
</gene>
<proteinExistence type="predicted"/>
<evidence type="ECO:0000313" key="1">
    <source>
        <dbReference type="EMBL" id="KAJ1087987.1"/>
    </source>
</evidence>